<feature type="domain" description="Integrase catalytic" evidence="2">
    <location>
        <begin position="947"/>
        <end position="1112"/>
    </location>
</feature>
<dbReference type="SUPFAM" id="SSF53098">
    <property type="entry name" value="Ribonuclease H-like"/>
    <property type="match status" value="1"/>
</dbReference>
<dbReference type="GO" id="GO:0008233">
    <property type="term" value="F:peptidase activity"/>
    <property type="evidence" value="ECO:0007669"/>
    <property type="project" value="UniProtKB-KW"/>
</dbReference>
<evidence type="ECO:0000256" key="1">
    <source>
        <dbReference type="ARBA" id="ARBA00022670"/>
    </source>
</evidence>
<dbReference type="InterPro" id="IPR001584">
    <property type="entry name" value="Integrase_cat-core"/>
</dbReference>
<dbReference type="Pfam" id="PF14223">
    <property type="entry name" value="Retrotran_gag_2"/>
    <property type="match status" value="1"/>
</dbReference>
<dbReference type="GO" id="GO:0015074">
    <property type="term" value="P:DNA integration"/>
    <property type="evidence" value="ECO:0007669"/>
    <property type="project" value="InterPro"/>
</dbReference>
<reference evidence="3" key="1">
    <citation type="journal article" date="2019" name="Sci. Rep.">
        <title>Draft genome of Tanacetum cinerariifolium, the natural source of mosquito coil.</title>
        <authorList>
            <person name="Yamashiro T."/>
            <person name="Shiraishi A."/>
            <person name="Satake H."/>
            <person name="Nakayama K."/>
        </authorList>
    </citation>
    <scope>NUCLEOTIDE SEQUENCE</scope>
</reference>
<dbReference type="InterPro" id="IPR012337">
    <property type="entry name" value="RNaseH-like_sf"/>
</dbReference>
<dbReference type="PANTHER" id="PTHR42648:SF18">
    <property type="entry name" value="RETROTRANSPOSON, UNCLASSIFIED-LIKE PROTEIN"/>
    <property type="match status" value="1"/>
</dbReference>
<dbReference type="PROSITE" id="PS50994">
    <property type="entry name" value="INTEGRASE"/>
    <property type="match status" value="1"/>
</dbReference>
<dbReference type="Gene3D" id="3.30.420.10">
    <property type="entry name" value="Ribonuclease H-like superfamily/Ribonuclease H"/>
    <property type="match status" value="1"/>
</dbReference>
<evidence type="ECO:0000259" key="2">
    <source>
        <dbReference type="PROSITE" id="PS50994"/>
    </source>
</evidence>
<dbReference type="Pfam" id="PF13976">
    <property type="entry name" value="gag_pre-integrs"/>
    <property type="match status" value="1"/>
</dbReference>
<gene>
    <name evidence="3" type="ORF">Tci_019138</name>
</gene>
<dbReference type="Pfam" id="PF00665">
    <property type="entry name" value="rve"/>
    <property type="match status" value="1"/>
</dbReference>
<dbReference type="InterPro" id="IPR039537">
    <property type="entry name" value="Retrotran_Ty1/copia-like"/>
</dbReference>
<dbReference type="GO" id="GO:0003676">
    <property type="term" value="F:nucleic acid binding"/>
    <property type="evidence" value="ECO:0007669"/>
    <property type="project" value="InterPro"/>
</dbReference>
<name>A0A6L2KEH4_TANCI</name>
<dbReference type="InterPro" id="IPR025724">
    <property type="entry name" value="GAG-pre-integrase_dom"/>
</dbReference>
<dbReference type="GO" id="GO:0006508">
    <property type="term" value="P:proteolysis"/>
    <property type="evidence" value="ECO:0007669"/>
    <property type="project" value="UniProtKB-KW"/>
</dbReference>
<sequence length="1112" mass="128964">PERPQVYSDLSPEEKERYNADIQATNIILQGLLKDIYTLINHYTDAKYIWDNVKMLLEGSELTKEDKKSQLYDDFKHFRQNKGETIHDYYVRFAKLINDIWNIKMTMSRMQLNSKTSSNTRTQATVQDGRVVVQNIQGRQNRGHGNNAHGAGAAGYGAAQNRVGNVNPGQARQIKYYNRNGMGHIAGKCTRPKRPQNSEYFKDKMLLMQAQENGVALDDEQLMFIAGRHDNDADDYDAFDFDVDEAPTAQTMFIANLSSIDPVHNEASPSYDSDIISEVPDHDNYQDADCEHHEVHKIHDDVQPNYVVDSHIDYVNDSNMIPYIQYVKDNAVSIVQSNVSYVPNDAYMMINNEMHEPSALSVSANRQHKRVNASLTAKLATYKDQIELYERRAMFELTEREQKIEEQLRIVITDRNIKEEKLKKELHSVKMQLSFTINLHKSMVEEVTSLKKDFKQKENKYLEEFLDMKALKENVEDKLYKQDQSLQTVHMLWKPKSYYDEQNNVAIGYKNPLYLTRAQQVQPALYNGHEINKTNHVSAIVHNSEDILEIAEVTRKKMNDKMKDPECIFWSKDLLKMKAKALKEQTTASRPIKVLTVKLKIRFKAEAIRFVREKISRMTKKHSDVDLIHDLKALDSMNKELHAKVNALHDLNEHWRAENEKVKRHYKELYDSIKITSAKIIDKSNSLLTEVANLKAQITENHKSNFVTMLAVKSKVLAPGIYVIDVAPIPPRNRNNRKVHLYYLKHLEESVATLCEIVEEARVEKPLYSSLTSACLYTKHSQELVEYVIQIVLWYLDSGCSKHMTGDLLRLKNFVKKFIEIVRFGNEHFGAIMGYKDYVIGDSVISKVYYVEGLGHNLFYVRQFCDSDLEVAFRKHSFEDMMKSSPICLLSKASKNKSWLWHRRLNHLNFDTINDLARKDLVRGLPRLKFEKDHICSACQLGKSKKHTHTPKTENTNLEVLNTLHMDLCGPMQVQTINGKKYILVIVDDYSRFTWVKFLRSKDETPEVVIKFLKQIQVGLNKTIRYIYTDNGTEFVNKDLTKYYEHVGIFHQNIVPRTPQQNDVVERQNRTLVEAARMIVVSSCNIICFKTKNFKLPQTNSWKSSKVFRGES</sequence>
<organism evidence="3">
    <name type="scientific">Tanacetum cinerariifolium</name>
    <name type="common">Dalmatian daisy</name>
    <name type="synonym">Chrysanthemum cinerariifolium</name>
    <dbReference type="NCBI Taxonomy" id="118510"/>
    <lineage>
        <taxon>Eukaryota</taxon>
        <taxon>Viridiplantae</taxon>
        <taxon>Streptophyta</taxon>
        <taxon>Embryophyta</taxon>
        <taxon>Tracheophyta</taxon>
        <taxon>Spermatophyta</taxon>
        <taxon>Magnoliopsida</taxon>
        <taxon>eudicotyledons</taxon>
        <taxon>Gunneridae</taxon>
        <taxon>Pentapetalae</taxon>
        <taxon>asterids</taxon>
        <taxon>campanulids</taxon>
        <taxon>Asterales</taxon>
        <taxon>Asteraceae</taxon>
        <taxon>Asteroideae</taxon>
        <taxon>Anthemideae</taxon>
        <taxon>Anthemidinae</taxon>
        <taxon>Tanacetum</taxon>
    </lineage>
</organism>
<feature type="non-terminal residue" evidence="3">
    <location>
        <position position="1"/>
    </location>
</feature>
<keyword evidence="1" id="KW-0645">Protease</keyword>
<comment type="caution">
    <text evidence="3">The sequence shown here is derived from an EMBL/GenBank/DDBJ whole genome shotgun (WGS) entry which is preliminary data.</text>
</comment>
<protein>
    <submittedName>
        <fullName evidence="3">Retrovirus-related Pol polyprotein from transposon TNT 1-94</fullName>
    </submittedName>
</protein>
<dbReference type="EMBL" id="BKCJ010002230">
    <property type="protein sequence ID" value="GEU47160.1"/>
    <property type="molecule type" value="Genomic_DNA"/>
</dbReference>
<keyword evidence="1" id="KW-0378">Hydrolase</keyword>
<evidence type="ECO:0000313" key="3">
    <source>
        <dbReference type="EMBL" id="GEU47160.1"/>
    </source>
</evidence>
<dbReference type="Pfam" id="PF22936">
    <property type="entry name" value="Pol_BBD"/>
    <property type="match status" value="1"/>
</dbReference>
<dbReference type="InterPro" id="IPR054722">
    <property type="entry name" value="PolX-like_BBD"/>
</dbReference>
<dbReference type="InterPro" id="IPR036397">
    <property type="entry name" value="RNaseH_sf"/>
</dbReference>
<dbReference type="PANTHER" id="PTHR42648">
    <property type="entry name" value="TRANSPOSASE, PUTATIVE-RELATED"/>
    <property type="match status" value="1"/>
</dbReference>
<proteinExistence type="predicted"/>
<dbReference type="AlphaFoldDB" id="A0A6L2KEH4"/>
<accession>A0A6L2KEH4</accession>